<organism evidence="1">
    <name type="scientific">Christensenella massiliensis</name>
    <dbReference type="NCBI Taxonomy" id="1805714"/>
    <lineage>
        <taxon>Bacteria</taxon>
        <taxon>Bacillati</taxon>
        <taxon>Bacillota</taxon>
        <taxon>Clostridia</taxon>
        <taxon>Christensenellales</taxon>
        <taxon>Christensenellaceae</taxon>
        <taxon>Christensenella</taxon>
    </lineage>
</organism>
<reference evidence="1" key="1">
    <citation type="submission" date="2023-02" db="EMBL/GenBank/DDBJ databases">
        <title>Gut commensal Christensenella minuta modulates host metabolism via a new class of secondary bile acids.</title>
        <authorList>
            <person name="Liu C."/>
        </authorList>
    </citation>
    <scope>NUCLEOTIDE SEQUENCE</scope>
    <source>
        <strain evidence="1">CA70</strain>
    </source>
</reference>
<protein>
    <recommendedName>
        <fullName evidence="2">Phage-Barnase-EndoU-ColicinE5/D-RelE like nuclease 2 domain-containing protein</fullName>
    </recommendedName>
</protein>
<gene>
    <name evidence="1" type="ORF">PUP29_09375</name>
</gene>
<evidence type="ECO:0008006" key="2">
    <source>
        <dbReference type="Google" id="ProtNLM"/>
    </source>
</evidence>
<accession>A0AAU8A7P9</accession>
<dbReference type="EMBL" id="CP117826">
    <property type="protein sequence ID" value="XCC61734.1"/>
    <property type="molecule type" value="Genomic_DNA"/>
</dbReference>
<dbReference type="AlphaFoldDB" id="A0AAU8A7P9"/>
<dbReference type="RefSeq" id="WP_353423146.1">
    <property type="nucleotide sequence ID" value="NZ_CP117826.1"/>
</dbReference>
<sequence>MNLYDVFVRDFITTQPIFRGMPVDIRREPMDGIFEHTFTHLTHKKHADCNRYDPNDRIPDLRRSERLVWIRKIIENYDCILQEKCDNILFWEEMYRGRVRINLWYKSENFIVILEQCRSFYYIITSFFLTNEWEIKKRLRKYQAYQKQKTPLA</sequence>
<proteinExistence type="predicted"/>
<name>A0AAU8A7P9_9FIRM</name>
<evidence type="ECO:0000313" key="1">
    <source>
        <dbReference type="EMBL" id="XCC61734.1"/>
    </source>
</evidence>